<dbReference type="InterPro" id="IPR042185">
    <property type="entry name" value="Serpin_sf_2"/>
</dbReference>
<protein>
    <submittedName>
        <fullName evidence="4">Serpin family protein</fullName>
    </submittedName>
</protein>
<dbReference type="InterPro" id="IPR000215">
    <property type="entry name" value="Serpin_fam"/>
</dbReference>
<dbReference type="RefSeq" id="WP_406698047.1">
    <property type="nucleotide sequence ID" value="NZ_CP155447.1"/>
</dbReference>
<accession>A0AAU7CIL9</accession>
<dbReference type="GO" id="GO:0004867">
    <property type="term" value="F:serine-type endopeptidase inhibitor activity"/>
    <property type="evidence" value="ECO:0007669"/>
    <property type="project" value="InterPro"/>
</dbReference>
<feature type="signal peptide" evidence="2">
    <location>
        <begin position="1"/>
        <end position="19"/>
    </location>
</feature>
<dbReference type="InterPro" id="IPR023796">
    <property type="entry name" value="Serpin_dom"/>
</dbReference>
<proteinExistence type="inferred from homology"/>
<dbReference type="GO" id="GO:0005615">
    <property type="term" value="C:extracellular space"/>
    <property type="evidence" value="ECO:0007669"/>
    <property type="project" value="InterPro"/>
</dbReference>
<dbReference type="Gene3D" id="2.30.39.10">
    <property type="entry name" value="Alpha-1-antitrypsin, domain 1"/>
    <property type="match status" value="1"/>
</dbReference>
<dbReference type="Gene3D" id="3.30.497.10">
    <property type="entry name" value="Antithrombin, subunit I, domain 2"/>
    <property type="match status" value="1"/>
</dbReference>
<comment type="similarity">
    <text evidence="1">Belongs to the serpin family.</text>
</comment>
<dbReference type="PROSITE" id="PS00284">
    <property type="entry name" value="SERPIN"/>
    <property type="match status" value="1"/>
</dbReference>
<gene>
    <name evidence="4" type="ORF">V5E97_04255</name>
</gene>
<evidence type="ECO:0000256" key="2">
    <source>
        <dbReference type="SAM" id="SignalP"/>
    </source>
</evidence>
<dbReference type="InterPro" id="IPR023795">
    <property type="entry name" value="Serpin_CS"/>
</dbReference>
<dbReference type="PANTHER" id="PTHR11461:SF211">
    <property type="entry name" value="GH10112P-RELATED"/>
    <property type="match status" value="1"/>
</dbReference>
<dbReference type="Pfam" id="PF00079">
    <property type="entry name" value="Serpin"/>
    <property type="match status" value="1"/>
</dbReference>
<keyword evidence="2" id="KW-0732">Signal</keyword>
<sequence length="434" mass="47716">MSRNRIVTLFAMIMLAAPAGCGTSATPRRAERPRMKVTPVALPLHRPDRADRTALPGVVQANNAFALDLYHRLRSEPGNLLISPACLTAGLGLLRAGARGETAAEFDRVLHRTVTLPDRALAALIQDLDADGEDRAFQIRLANAVWVPRNYALLDDYRAALRNVFAIHDDRQVDFDGHPAEAARIINAWISERTGGKITGVIPPQSVTTPTKLVLTSALYFRGSWTEGFYRPETRDEPFHVTRTRSVTVPMMHQHSYTKVHDYLDGGSFLVVSLSCGQGAFAMDVLLPKEVDGLGALEATLTPEMLAALWPKLKRSDDIDISLPRFRAQSSRALEPVLKELGLSRAFVRERADFSGINGKPADLYATAVTHETFVDVNEEGIEAAAFTRVISPDAFGIDPPPVIRADHPFLYLLRDTRSGCIVFLGRVVEPGHQ</sequence>
<dbReference type="EMBL" id="CP155447">
    <property type="protein sequence ID" value="XBH05239.1"/>
    <property type="molecule type" value="Genomic_DNA"/>
</dbReference>
<feature type="chain" id="PRO_5043571282" evidence="2">
    <location>
        <begin position="20"/>
        <end position="434"/>
    </location>
</feature>
<evidence type="ECO:0000256" key="1">
    <source>
        <dbReference type="RuleBase" id="RU000411"/>
    </source>
</evidence>
<reference evidence="4" key="1">
    <citation type="submission" date="2024-05" db="EMBL/GenBank/DDBJ databases">
        <title>Planctomycetes of the genus Singulisphaera possess chitinolytic capabilities.</title>
        <authorList>
            <person name="Ivanova A."/>
        </authorList>
    </citation>
    <scope>NUCLEOTIDE SEQUENCE</scope>
    <source>
        <strain evidence="4">Ch08T</strain>
    </source>
</reference>
<evidence type="ECO:0000313" key="4">
    <source>
        <dbReference type="EMBL" id="XBH05239.1"/>
    </source>
</evidence>
<organism evidence="4">
    <name type="scientific">Singulisphaera sp. Ch08</name>
    <dbReference type="NCBI Taxonomy" id="3120278"/>
    <lineage>
        <taxon>Bacteria</taxon>
        <taxon>Pseudomonadati</taxon>
        <taxon>Planctomycetota</taxon>
        <taxon>Planctomycetia</taxon>
        <taxon>Isosphaerales</taxon>
        <taxon>Isosphaeraceae</taxon>
        <taxon>Singulisphaera</taxon>
    </lineage>
</organism>
<name>A0AAU7CIL9_9BACT</name>
<evidence type="ECO:0000259" key="3">
    <source>
        <dbReference type="SMART" id="SM00093"/>
    </source>
</evidence>
<feature type="domain" description="Serpin" evidence="3">
    <location>
        <begin position="67"/>
        <end position="431"/>
    </location>
</feature>
<dbReference type="SUPFAM" id="SSF56574">
    <property type="entry name" value="Serpins"/>
    <property type="match status" value="1"/>
</dbReference>
<dbReference type="InterPro" id="IPR036186">
    <property type="entry name" value="Serpin_sf"/>
</dbReference>
<dbReference type="AlphaFoldDB" id="A0AAU7CIL9"/>
<dbReference type="PANTHER" id="PTHR11461">
    <property type="entry name" value="SERINE PROTEASE INHIBITOR, SERPIN"/>
    <property type="match status" value="1"/>
</dbReference>
<dbReference type="InterPro" id="IPR042178">
    <property type="entry name" value="Serpin_sf_1"/>
</dbReference>
<dbReference type="CDD" id="cd19590">
    <property type="entry name" value="serpin_thermopin-like"/>
    <property type="match status" value="1"/>
</dbReference>
<dbReference type="SMART" id="SM00093">
    <property type="entry name" value="SERPIN"/>
    <property type="match status" value="1"/>
</dbReference>